<dbReference type="EMBL" id="JAVRRD010000015">
    <property type="protein sequence ID" value="KAK5051501.1"/>
    <property type="molecule type" value="Genomic_DNA"/>
</dbReference>
<sequence>MADANKRHQEFLQRFDQLEKNLANHTSNEPIEPRWPVHWRVSRSPNALFTGRDDILEELEACVQSALNGPHPSQQSRSLIFGIGGQGKSEICLQLVQHVHNLFWGIFWVDVSTTSAAESAFLDIGKRLNSSGSTWQDGREALANASKPWILILDNADDPDIDYQDYFPSSPRGAVLMTSRNKENQHYVTDKTIALEGLPVNEAQELLLKAADIKEHQRAAVQEDSLKVAELLQSHPLALTLAGAYIRAGHCTLARYPAEFVRQRKRLLQYKARQAKSRYADVYATFEASIETLQKAETESARDALELLPVLAVCAPNVLPMQLFEMAWRGAQSDNADNADKEEPLSLGQWHVDQLMPMIQVDSDQWDPFRLMEAVRILETFALLSTNMDTDSGRSSVSMHPLVHAWARDRQEKHSQHDSWIKMGCIVAFSSEEKEAWTRHERLRAHVEALTSWDMHCMFASDPPMHVTCILHQCGWQLRRMRSDAHLSVLLKRLLAHLGLNDSTIDQPWLGLYSLQAENCDDRGDFREAITLCEEVLKVQSLNLPDGHPHRLSTQHRLASTNLDNGQFREAISLLEHIVSIRERTLREDHPHLLESQHELASAYLAQGQVEEAISLLEHIVSIQERTLVEEHSDRLVSQHELASAYVAHGQVEETISLLEHIGSINQRTLVEEHPHRLASQHELARVYLAHGQVEEAISLLEHIVSIGGRTLSEDHPNRLSSQHELARAYYQNGRTQEALSLERKVVQIQAQTLSKDHPDRLKSEHNIATHLWRSGHTHEGRQLMEHVVMVRQSVLNENHPDLVNSQDWLKLMRDEMQWSEGEEEKEIDGEQETT</sequence>
<dbReference type="Gene3D" id="3.40.50.300">
    <property type="entry name" value="P-loop containing nucleotide triphosphate hydrolases"/>
    <property type="match status" value="1"/>
</dbReference>
<dbReference type="SUPFAM" id="SSF48452">
    <property type="entry name" value="TPR-like"/>
    <property type="match status" value="2"/>
</dbReference>
<evidence type="ECO:0000256" key="1">
    <source>
        <dbReference type="SAM" id="Coils"/>
    </source>
</evidence>
<evidence type="ECO:0000259" key="2">
    <source>
        <dbReference type="Pfam" id="PF00931"/>
    </source>
</evidence>
<dbReference type="RefSeq" id="XP_064705728.1">
    <property type="nucleotide sequence ID" value="XM_064846748.1"/>
</dbReference>
<keyword evidence="1" id="KW-0175">Coiled coil</keyword>
<evidence type="ECO:0000313" key="4">
    <source>
        <dbReference type="Proteomes" id="UP001358417"/>
    </source>
</evidence>
<dbReference type="Proteomes" id="UP001358417">
    <property type="component" value="Unassembled WGS sequence"/>
</dbReference>
<dbReference type="GeneID" id="89971347"/>
<dbReference type="Gene3D" id="1.25.40.10">
    <property type="entry name" value="Tetratricopeptide repeat domain"/>
    <property type="match status" value="2"/>
</dbReference>
<dbReference type="InterPro" id="IPR053137">
    <property type="entry name" value="NLR-like"/>
</dbReference>
<dbReference type="InterPro" id="IPR027417">
    <property type="entry name" value="P-loop_NTPase"/>
</dbReference>
<gene>
    <name evidence="3" type="ORF">LTR84_003153</name>
</gene>
<dbReference type="SMART" id="SM00028">
    <property type="entry name" value="TPR"/>
    <property type="match status" value="5"/>
</dbReference>
<feature type="domain" description="NB-ARC" evidence="2">
    <location>
        <begin position="80"/>
        <end position="211"/>
    </location>
</feature>
<dbReference type="SUPFAM" id="SSF52540">
    <property type="entry name" value="P-loop containing nucleoside triphosphate hydrolases"/>
    <property type="match status" value="1"/>
</dbReference>
<dbReference type="InterPro" id="IPR019734">
    <property type="entry name" value="TPR_rpt"/>
</dbReference>
<accession>A0AAV9N886</accession>
<dbReference type="PANTHER" id="PTHR46082:SF6">
    <property type="entry name" value="AAA+ ATPASE DOMAIN-CONTAINING PROTEIN-RELATED"/>
    <property type="match status" value="1"/>
</dbReference>
<protein>
    <recommendedName>
        <fullName evidence="2">NB-ARC domain-containing protein</fullName>
    </recommendedName>
</protein>
<dbReference type="InterPro" id="IPR011990">
    <property type="entry name" value="TPR-like_helical_dom_sf"/>
</dbReference>
<dbReference type="Pfam" id="PF00931">
    <property type="entry name" value="NB-ARC"/>
    <property type="match status" value="1"/>
</dbReference>
<keyword evidence="4" id="KW-1185">Reference proteome</keyword>
<proteinExistence type="predicted"/>
<organism evidence="3 4">
    <name type="scientific">Exophiala bonariae</name>
    <dbReference type="NCBI Taxonomy" id="1690606"/>
    <lineage>
        <taxon>Eukaryota</taxon>
        <taxon>Fungi</taxon>
        <taxon>Dikarya</taxon>
        <taxon>Ascomycota</taxon>
        <taxon>Pezizomycotina</taxon>
        <taxon>Eurotiomycetes</taxon>
        <taxon>Chaetothyriomycetidae</taxon>
        <taxon>Chaetothyriales</taxon>
        <taxon>Herpotrichiellaceae</taxon>
        <taxon>Exophiala</taxon>
    </lineage>
</organism>
<dbReference type="Pfam" id="PF13424">
    <property type="entry name" value="TPR_12"/>
    <property type="match status" value="2"/>
</dbReference>
<dbReference type="InterPro" id="IPR002182">
    <property type="entry name" value="NB-ARC"/>
</dbReference>
<dbReference type="PANTHER" id="PTHR46082">
    <property type="entry name" value="ATP/GTP-BINDING PROTEIN-RELATED"/>
    <property type="match status" value="1"/>
</dbReference>
<dbReference type="AlphaFoldDB" id="A0AAV9N886"/>
<evidence type="ECO:0000313" key="3">
    <source>
        <dbReference type="EMBL" id="KAK5051501.1"/>
    </source>
</evidence>
<dbReference type="Pfam" id="PF13374">
    <property type="entry name" value="TPR_10"/>
    <property type="match status" value="1"/>
</dbReference>
<dbReference type="GO" id="GO:0043531">
    <property type="term" value="F:ADP binding"/>
    <property type="evidence" value="ECO:0007669"/>
    <property type="project" value="InterPro"/>
</dbReference>
<feature type="coiled-coil region" evidence="1">
    <location>
        <begin position="1"/>
        <end position="28"/>
    </location>
</feature>
<reference evidence="3 4" key="1">
    <citation type="submission" date="2023-08" db="EMBL/GenBank/DDBJ databases">
        <title>Black Yeasts Isolated from many extreme environments.</title>
        <authorList>
            <person name="Coleine C."/>
            <person name="Stajich J.E."/>
            <person name="Selbmann L."/>
        </authorList>
    </citation>
    <scope>NUCLEOTIDE SEQUENCE [LARGE SCALE GENOMIC DNA]</scope>
    <source>
        <strain evidence="3 4">CCFEE 5792</strain>
    </source>
</reference>
<name>A0AAV9N886_9EURO</name>
<comment type="caution">
    <text evidence="3">The sequence shown here is derived from an EMBL/GenBank/DDBJ whole genome shotgun (WGS) entry which is preliminary data.</text>
</comment>